<dbReference type="OrthoDB" id="10069349at2759"/>
<evidence type="ECO:0000313" key="3">
    <source>
        <dbReference type="Proteomes" id="UP000541444"/>
    </source>
</evidence>
<feature type="compositionally biased region" description="Polar residues" evidence="1">
    <location>
        <begin position="25"/>
        <end position="41"/>
    </location>
</feature>
<dbReference type="Proteomes" id="UP000541444">
    <property type="component" value="Unassembled WGS sequence"/>
</dbReference>
<keyword evidence="3" id="KW-1185">Reference proteome</keyword>
<feature type="compositionally biased region" description="Basic residues" evidence="1">
    <location>
        <begin position="107"/>
        <end position="117"/>
    </location>
</feature>
<reference evidence="2 3" key="1">
    <citation type="journal article" date="2020" name="IScience">
        <title>Genome Sequencing of the Endangered Kingdonia uniflora (Circaeasteraceae, Ranunculales) Reveals Potential Mechanisms of Evolutionary Specialization.</title>
        <authorList>
            <person name="Sun Y."/>
            <person name="Deng T."/>
            <person name="Zhang A."/>
            <person name="Moore M.J."/>
            <person name="Landis J.B."/>
            <person name="Lin N."/>
            <person name="Zhang H."/>
            <person name="Zhang X."/>
            <person name="Huang J."/>
            <person name="Zhang X."/>
            <person name="Sun H."/>
            <person name="Wang H."/>
        </authorList>
    </citation>
    <scope>NUCLEOTIDE SEQUENCE [LARGE SCALE GENOMIC DNA]</scope>
    <source>
        <strain evidence="2">TB1705</strain>
        <tissue evidence="2">Leaf</tissue>
    </source>
</reference>
<organism evidence="2 3">
    <name type="scientific">Kingdonia uniflora</name>
    <dbReference type="NCBI Taxonomy" id="39325"/>
    <lineage>
        <taxon>Eukaryota</taxon>
        <taxon>Viridiplantae</taxon>
        <taxon>Streptophyta</taxon>
        <taxon>Embryophyta</taxon>
        <taxon>Tracheophyta</taxon>
        <taxon>Spermatophyta</taxon>
        <taxon>Magnoliopsida</taxon>
        <taxon>Ranunculales</taxon>
        <taxon>Circaeasteraceae</taxon>
        <taxon>Kingdonia</taxon>
    </lineage>
</organism>
<name>A0A7J7NA68_9MAGN</name>
<comment type="caution">
    <text evidence="2">The sequence shown here is derived from an EMBL/GenBank/DDBJ whole genome shotgun (WGS) entry which is preliminary data.</text>
</comment>
<feature type="compositionally biased region" description="Low complexity" evidence="1">
    <location>
        <begin position="42"/>
        <end position="58"/>
    </location>
</feature>
<evidence type="ECO:0000313" key="2">
    <source>
        <dbReference type="EMBL" id="KAF6163892.1"/>
    </source>
</evidence>
<feature type="region of interest" description="Disordered" evidence="1">
    <location>
        <begin position="15"/>
        <end position="117"/>
    </location>
</feature>
<proteinExistence type="predicted"/>
<sequence>MVNLSLYTSIHALKSKKSKMEGAMSESTTVLNINTTAQPSDLSSSNTTAPAAPLTAPSKGGISSQDQPSVEVSVPTASDTAVASSKAVPKSLGGNGAVKAQTDKKKIDARKKSLKRL</sequence>
<accession>A0A7J7NA68</accession>
<protein>
    <submittedName>
        <fullName evidence="2">Uncharacterized protein</fullName>
    </submittedName>
</protein>
<feature type="compositionally biased region" description="Polar residues" evidence="1">
    <location>
        <begin position="61"/>
        <end position="83"/>
    </location>
</feature>
<evidence type="ECO:0000256" key="1">
    <source>
        <dbReference type="SAM" id="MobiDB-lite"/>
    </source>
</evidence>
<dbReference type="AlphaFoldDB" id="A0A7J7NA68"/>
<dbReference type="EMBL" id="JACGCM010000957">
    <property type="protein sequence ID" value="KAF6163892.1"/>
    <property type="molecule type" value="Genomic_DNA"/>
</dbReference>
<gene>
    <name evidence="2" type="ORF">GIB67_024747</name>
</gene>